<dbReference type="GeneID" id="63747457"/>
<reference evidence="4" key="1">
    <citation type="journal article" date="2017" name="Genome Biol.">
        <title>Comparative genomics reveals high biological diversity and specific adaptations in the industrially and medically important fungal genus Aspergillus.</title>
        <authorList>
            <person name="de Vries R.P."/>
            <person name="Riley R."/>
            <person name="Wiebenga A."/>
            <person name="Aguilar-Osorio G."/>
            <person name="Amillis S."/>
            <person name="Uchima C.A."/>
            <person name="Anderluh G."/>
            <person name="Asadollahi M."/>
            <person name="Askin M."/>
            <person name="Barry K."/>
            <person name="Battaglia E."/>
            <person name="Bayram O."/>
            <person name="Benocci T."/>
            <person name="Braus-Stromeyer S.A."/>
            <person name="Caldana C."/>
            <person name="Canovas D."/>
            <person name="Cerqueira G.C."/>
            <person name="Chen F."/>
            <person name="Chen W."/>
            <person name="Choi C."/>
            <person name="Clum A."/>
            <person name="Dos Santos R.A."/>
            <person name="Damasio A.R."/>
            <person name="Diallinas G."/>
            <person name="Emri T."/>
            <person name="Fekete E."/>
            <person name="Flipphi M."/>
            <person name="Freyberg S."/>
            <person name="Gallo A."/>
            <person name="Gournas C."/>
            <person name="Habgood R."/>
            <person name="Hainaut M."/>
            <person name="Harispe M.L."/>
            <person name="Henrissat B."/>
            <person name="Hilden K.S."/>
            <person name="Hope R."/>
            <person name="Hossain A."/>
            <person name="Karabika E."/>
            <person name="Karaffa L."/>
            <person name="Karanyi Z."/>
            <person name="Krasevec N."/>
            <person name="Kuo A."/>
            <person name="Kusch H."/>
            <person name="LaButti K."/>
            <person name="Lagendijk E.L."/>
            <person name="Lapidus A."/>
            <person name="Levasseur A."/>
            <person name="Lindquist E."/>
            <person name="Lipzen A."/>
            <person name="Logrieco A.F."/>
            <person name="MacCabe A."/>
            <person name="Maekelae M.R."/>
            <person name="Malavazi I."/>
            <person name="Melin P."/>
            <person name="Meyer V."/>
            <person name="Mielnichuk N."/>
            <person name="Miskei M."/>
            <person name="Molnar A.P."/>
            <person name="Mule G."/>
            <person name="Ngan C.Y."/>
            <person name="Orejas M."/>
            <person name="Orosz E."/>
            <person name="Ouedraogo J.P."/>
            <person name="Overkamp K.M."/>
            <person name="Park H.-S."/>
            <person name="Perrone G."/>
            <person name="Piumi F."/>
            <person name="Punt P.J."/>
            <person name="Ram A.F."/>
            <person name="Ramon A."/>
            <person name="Rauscher S."/>
            <person name="Record E."/>
            <person name="Riano-Pachon D.M."/>
            <person name="Robert V."/>
            <person name="Roehrig J."/>
            <person name="Ruller R."/>
            <person name="Salamov A."/>
            <person name="Salih N.S."/>
            <person name="Samson R.A."/>
            <person name="Sandor E."/>
            <person name="Sanguinetti M."/>
            <person name="Schuetze T."/>
            <person name="Sepcic K."/>
            <person name="Shelest E."/>
            <person name="Sherlock G."/>
            <person name="Sophianopoulou V."/>
            <person name="Squina F.M."/>
            <person name="Sun H."/>
            <person name="Susca A."/>
            <person name="Todd R.B."/>
            <person name="Tsang A."/>
            <person name="Unkles S.E."/>
            <person name="van de Wiele N."/>
            <person name="van Rossen-Uffink D."/>
            <person name="Oliveira J.V."/>
            <person name="Vesth T.C."/>
            <person name="Visser J."/>
            <person name="Yu J.-H."/>
            <person name="Zhou M."/>
            <person name="Andersen M.R."/>
            <person name="Archer D.B."/>
            <person name="Baker S.E."/>
            <person name="Benoit I."/>
            <person name="Brakhage A.A."/>
            <person name="Braus G.H."/>
            <person name="Fischer R."/>
            <person name="Frisvad J.C."/>
            <person name="Goldman G.H."/>
            <person name="Houbraken J."/>
            <person name="Oakley B."/>
            <person name="Pocsi I."/>
            <person name="Scazzocchio C."/>
            <person name="Seiboth B."/>
            <person name="vanKuyk P.A."/>
            <person name="Wortman J."/>
            <person name="Dyer P.S."/>
            <person name="Grigoriev I.V."/>
        </authorList>
    </citation>
    <scope>NUCLEOTIDE SEQUENCE [LARGE SCALE GENOMIC DNA]</scope>
    <source>
        <strain evidence="4">DTO 134E9</strain>
    </source>
</reference>
<evidence type="ECO:0000313" key="4">
    <source>
        <dbReference type="Proteomes" id="UP000184383"/>
    </source>
</evidence>
<evidence type="ECO:0000256" key="2">
    <source>
        <dbReference type="SAM" id="Phobius"/>
    </source>
</evidence>
<feature type="transmembrane region" description="Helical" evidence="2">
    <location>
        <begin position="79"/>
        <end position="99"/>
    </location>
</feature>
<dbReference type="STRING" id="1073089.A0A1L9R6B7"/>
<dbReference type="AlphaFoldDB" id="A0A1L9R6B7"/>
<feature type="compositionally biased region" description="Basic and acidic residues" evidence="1">
    <location>
        <begin position="1"/>
        <end position="12"/>
    </location>
</feature>
<dbReference type="RefSeq" id="XP_040684104.1">
    <property type="nucleotide sequence ID" value="XM_040831609.1"/>
</dbReference>
<dbReference type="PANTHER" id="PTHR35394">
    <property type="entry name" value="DUF3176 DOMAIN-CONTAINING PROTEIN"/>
    <property type="match status" value="1"/>
</dbReference>
<dbReference type="Pfam" id="PF11374">
    <property type="entry name" value="DUF3176"/>
    <property type="match status" value="1"/>
</dbReference>
<evidence type="ECO:0000256" key="1">
    <source>
        <dbReference type="SAM" id="MobiDB-lite"/>
    </source>
</evidence>
<organism evidence="3 4">
    <name type="scientific">Aspergillus wentii DTO 134E9</name>
    <dbReference type="NCBI Taxonomy" id="1073089"/>
    <lineage>
        <taxon>Eukaryota</taxon>
        <taxon>Fungi</taxon>
        <taxon>Dikarya</taxon>
        <taxon>Ascomycota</taxon>
        <taxon>Pezizomycotina</taxon>
        <taxon>Eurotiomycetes</taxon>
        <taxon>Eurotiomycetidae</taxon>
        <taxon>Eurotiales</taxon>
        <taxon>Aspergillaceae</taxon>
        <taxon>Aspergillus</taxon>
        <taxon>Aspergillus subgen. Cremei</taxon>
    </lineage>
</organism>
<name>A0A1L9R6B7_ASPWE</name>
<feature type="region of interest" description="Disordered" evidence="1">
    <location>
        <begin position="1"/>
        <end position="66"/>
    </location>
</feature>
<dbReference type="InterPro" id="IPR021514">
    <property type="entry name" value="DUF3176"/>
</dbReference>
<dbReference type="VEuPathDB" id="FungiDB:ASPWEDRAFT_177083"/>
<keyword evidence="2" id="KW-0812">Transmembrane</keyword>
<dbReference type="Proteomes" id="UP000184383">
    <property type="component" value="Unassembled WGS sequence"/>
</dbReference>
<evidence type="ECO:0000313" key="3">
    <source>
        <dbReference type="EMBL" id="OJJ30427.1"/>
    </source>
</evidence>
<proteinExistence type="predicted"/>
<protein>
    <submittedName>
        <fullName evidence="3">Uncharacterized protein</fullName>
    </submittedName>
</protein>
<dbReference type="EMBL" id="KV878217">
    <property type="protein sequence ID" value="OJJ30427.1"/>
    <property type="molecule type" value="Genomic_DNA"/>
</dbReference>
<feature type="compositionally biased region" description="Polar residues" evidence="1">
    <location>
        <begin position="17"/>
        <end position="37"/>
    </location>
</feature>
<gene>
    <name evidence="3" type="ORF">ASPWEDRAFT_177083</name>
</gene>
<keyword evidence="2" id="KW-1133">Transmembrane helix</keyword>
<feature type="transmembrane region" description="Helical" evidence="2">
    <location>
        <begin position="551"/>
        <end position="571"/>
    </location>
</feature>
<dbReference type="OrthoDB" id="5242705at2759"/>
<accession>A0A1L9R6B7</accession>
<feature type="transmembrane region" description="Helical" evidence="2">
    <location>
        <begin position="178"/>
        <end position="196"/>
    </location>
</feature>
<dbReference type="PANTHER" id="PTHR35394:SF5">
    <property type="entry name" value="DUF3176 DOMAIN-CONTAINING PROTEIN"/>
    <property type="match status" value="1"/>
</dbReference>
<keyword evidence="2" id="KW-0472">Membrane</keyword>
<keyword evidence="4" id="KW-1185">Reference proteome</keyword>
<sequence length="633" mass="70461">MESGRKNEDLNPHRPSLQGSEHPQAEQSALQSSTQGVNAERHTSPAPSPTEAAITQEKAEDSKPHHTSQSIDSWWGWDLLGLGLALAILIAIIVILRVYDGKQQPNWKWISLNTLLSWLSTVGKGCIAFPLSAGLSQLKWVWFAQRKRPLSDLRVFDNASRGIYGSAEMLWALRMRHFAVLGAIAVLLAIGFEPFIQNLVHYSPELVVDASQISRLANTTYYSSLGPLQAASTNYNIEPTFKGNMYNSIFSTDPGRPWAIPQYMCPTGNCTWDPVASLAVRALCSNVTSSIEERCERVNDTSSGIPYKNCTVSLPNGTSAYYAGGYHTSAIALQVQSSSQPIVYTNATLPVFQRIEAVEANMYEGEDIASKIRDNPRYVATECSLEPIVRSVKAFVNSSVYSETVLAEWTNVESWYDTLNSSNGYYFLPNWNQGLGVHPGQNFTLAPKSQATISLFLESLFSGKAYSTMMNLVFQPFTTSYGLSATADVMEAFMYGNITGCADPGNDRFGCVMRNVADAMSKSFRDQAYINNEEMAVGYTQVNANIIHIHWQWLTLPLLVWLLGAVTWVGTEWKTRRGKLQKWSDNPLPLLFLYRGEDSRTDKELGVSNRAYEQRAKSIHTQLYTKEDQAAFV</sequence>